<evidence type="ECO:0000313" key="1">
    <source>
        <dbReference type="EMBL" id="MDR7277336.1"/>
    </source>
</evidence>
<organism evidence="1 2">
    <name type="scientific">Catenuloplanes atrovinosus</name>
    <dbReference type="NCBI Taxonomy" id="137266"/>
    <lineage>
        <taxon>Bacteria</taxon>
        <taxon>Bacillati</taxon>
        <taxon>Actinomycetota</taxon>
        <taxon>Actinomycetes</taxon>
        <taxon>Micromonosporales</taxon>
        <taxon>Micromonosporaceae</taxon>
        <taxon>Catenuloplanes</taxon>
    </lineage>
</organism>
<dbReference type="EMBL" id="JAVDYB010000001">
    <property type="protein sequence ID" value="MDR7277336.1"/>
    <property type="molecule type" value="Genomic_DNA"/>
</dbReference>
<sequence length="57" mass="6112">MDNNDRSVHTVFSVGVVKPITGIFSRPDTFAGRVPGWLLPVARDEGGNLFAPVAARC</sequence>
<reference evidence="1" key="1">
    <citation type="submission" date="2023-07" db="EMBL/GenBank/DDBJ databases">
        <title>Sequencing the genomes of 1000 actinobacteria strains.</title>
        <authorList>
            <person name="Klenk H.-P."/>
        </authorList>
    </citation>
    <scope>NUCLEOTIDE SEQUENCE</scope>
    <source>
        <strain evidence="1">DSM 44707</strain>
    </source>
</reference>
<proteinExistence type="predicted"/>
<comment type="caution">
    <text evidence="1">The sequence shown here is derived from an EMBL/GenBank/DDBJ whole genome shotgun (WGS) entry which is preliminary data.</text>
</comment>
<dbReference type="Proteomes" id="UP001183643">
    <property type="component" value="Unassembled WGS sequence"/>
</dbReference>
<protein>
    <submittedName>
        <fullName evidence="1">Uncharacterized protein</fullName>
    </submittedName>
</protein>
<dbReference type="AlphaFoldDB" id="A0AAE3YRI8"/>
<evidence type="ECO:0000313" key="2">
    <source>
        <dbReference type="Proteomes" id="UP001183643"/>
    </source>
</evidence>
<accession>A0AAE3YRI8</accession>
<keyword evidence="2" id="KW-1185">Reference proteome</keyword>
<name>A0AAE3YRI8_9ACTN</name>
<gene>
    <name evidence="1" type="ORF">J2S41_004114</name>
</gene>